<dbReference type="InterPro" id="IPR003661">
    <property type="entry name" value="HisK_dim/P_dom"/>
</dbReference>
<dbReference type="Gene3D" id="1.10.287.130">
    <property type="match status" value="1"/>
</dbReference>
<evidence type="ECO:0000256" key="1">
    <source>
        <dbReference type="ARBA" id="ARBA00000085"/>
    </source>
</evidence>
<keyword evidence="8" id="KW-1185">Reference proteome</keyword>
<dbReference type="Gene3D" id="3.30.565.10">
    <property type="entry name" value="Histidine kinase-like ATPase, C-terminal domain"/>
    <property type="match status" value="1"/>
</dbReference>
<dbReference type="Pfam" id="PF02518">
    <property type="entry name" value="HATPase_c"/>
    <property type="match status" value="1"/>
</dbReference>
<dbReference type="SUPFAM" id="SSF47384">
    <property type="entry name" value="Homodimeric domain of signal transducing histidine kinase"/>
    <property type="match status" value="1"/>
</dbReference>
<keyword evidence="5" id="KW-1133">Transmembrane helix</keyword>
<evidence type="ECO:0000256" key="4">
    <source>
        <dbReference type="SAM" id="Coils"/>
    </source>
</evidence>
<evidence type="ECO:0000256" key="2">
    <source>
        <dbReference type="ARBA" id="ARBA00012438"/>
    </source>
</evidence>
<keyword evidence="5" id="KW-0472">Membrane</keyword>
<dbReference type="InterPro" id="IPR033414">
    <property type="entry name" value="Sensor_dom"/>
</dbReference>
<dbReference type="PROSITE" id="PS50109">
    <property type="entry name" value="HIS_KIN"/>
    <property type="match status" value="1"/>
</dbReference>
<accession>E3BF30</accession>
<dbReference type="PANTHER" id="PTHR43065">
    <property type="entry name" value="SENSOR HISTIDINE KINASE"/>
    <property type="match status" value="1"/>
</dbReference>
<dbReference type="CDD" id="cd00082">
    <property type="entry name" value="HisKA"/>
    <property type="match status" value="1"/>
</dbReference>
<keyword evidence="4" id="KW-0175">Coiled coil</keyword>
<dbReference type="PANTHER" id="PTHR43065:SF42">
    <property type="entry name" value="TWO-COMPONENT SENSOR PPRA"/>
    <property type="match status" value="1"/>
</dbReference>
<evidence type="ECO:0000259" key="6">
    <source>
        <dbReference type="PROSITE" id="PS50109"/>
    </source>
</evidence>
<feature type="domain" description="Histidine kinase" evidence="6">
    <location>
        <begin position="404"/>
        <end position="635"/>
    </location>
</feature>
<keyword evidence="3" id="KW-0597">Phosphoprotein</keyword>
<evidence type="ECO:0000313" key="8">
    <source>
        <dbReference type="Proteomes" id="UP000002943"/>
    </source>
</evidence>
<reference evidence="7 8" key="1">
    <citation type="journal article" date="2012" name="Int. J. Syst. Evol. Microbiol.">
        <title>Vibrio caribbeanicus sp. nov., isolated from the marine sponge Scleritoderma cyanea.</title>
        <authorList>
            <person name="Hoffmann M."/>
            <person name="Monday S.R."/>
            <person name="Allard M.W."/>
            <person name="Strain E.A."/>
            <person name="Whittaker P."/>
            <person name="Naum M."/>
            <person name="McCarthy P.J."/>
            <person name="Lopez J.V."/>
            <person name="Fischer M."/>
            <person name="Brown E.W."/>
        </authorList>
    </citation>
    <scope>NUCLEOTIDE SEQUENCE [LARGE SCALE GENOMIC DNA]</scope>
    <source>
        <strain evidence="7 8">ATCC BAA-2122</strain>
    </source>
</reference>
<evidence type="ECO:0000256" key="5">
    <source>
        <dbReference type="SAM" id="Phobius"/>
    </source>
</evidence>
<dbReference type="STRING" id="796620.VIBC2010_11311"/>
<comment type="caution">
    <text evidence="7">The sequence shown here is derived from an EMBL/GenBank/DDBJ whole genome shotgun (WGS) entry which is preliminary data.</text>
</comment>
<dbReference type="InterPro" id="IPR036097">
    <property type="entry name" value="HisK_dim/P_sf"/>
</dbReference>
<comment type="catalytic activity">
    <reaction evidence="1">
        <text>ATP + protein L-histidine = ADP + protein N-phospho-L-histidine.</text>
        <dbReference type="EC" id="2.7.13.3"/>
    </reaction>
</comment>
<dbReference type="Proteomes" id="UP000002943">
    <property type="component" value="Unassembled WGS sequence"/>
</dbReference>
<dbReference type="PRINTS" id="PR00344">
    <property type="entry name" value="BCTRLSENSOR"/>
</dbReference>
<evidence type="ECO:0000313" key="7">
    <source>
        <dbReference type="EMBL" id="EFP98335.1"/>
    </source>
</evidence>
<dbReference type="eggNOG" id="COG4191">
    <property type="taxonomic scope" value="Bacteria"/>
</dbReference>
<dbReference type="GO" id="GO:0000155">
    <property type="term" value="F:phosphorelay sensor kinase activity"/>
    <property type="evidence" value="ECO:0007669"/>
    <property type="project" value="InterPro"/>
</dbReference>
<name>E3BF30_9VIBR</name>
<dbReference type="InterPro" id="IPR003594">
    <property type="entry name" value="HATPase_dom"/>
</dbReference>
<keyword evidence="7" id="KW-0418">Kinase</keyword>
<gene>
    <name evidence="7" type="ORF">VIBC2010_11311</name>
</gene>
<keyword evidence="7" id="KW-0808">Transferase</keyword>
<dbReference type="SUPFAM" id="SSF55874">
    <property type="entry name" value="ATPase domain of HSP90 chaperone/DNA topoisomerase II/histidine kinase"/>
    <property type="match status" value="1"/>
</dbReference>
<dbReference type="InterPro" id="IPR036890">
    <property type="entry name" value="HATPase_C_sf"/>
</dbReference>
<dbReference type="Pfam" id="PF17149">
    <property type="entry name" value="CHASE5"/>
    <property type="match status" value="1"/>
</dbReference>
<organism evidence="7 8">
    <name type="scientific">Vibrio caribbeanicus ATCC BAA-2122</name>
    <dbReference type="NCBI Taxonomy" id="796620"/>
    <lineage>
        <taxon>Bacteria</taxon>
        <taxon>Pseudomonadati</taxon>
        <taxon>Pseudomonadota</taxon>
        <taxon>Gammaproteobacteria</taxon>
        <taxon>Vibrionales</taxon>
        <taxon>Vibrionaceae</taxon>
        <taxon>Vibrio</taxon>
    </lineage>
</organism>
<dbReference type="EC" id="2.7.13.3" evidence="2"/>
<sequence length="644" mass="73455">MSQFKKDITSSFNSQLGKRIFLVLVIISGVITVLKTLLQLSWQYDKEFSEIDQRYHEIKEIHGPLISTTLWEFDVAHLQRELDSLVLLPKVDYLCIKSDVFTFEAGEKLTTNYTEKQFTLTFLSSDGSHSVDIGQMIMQTNNEAIYQALAWQAAYYLVVNSVKTIIVVSLMLLVFNHAVNRRTFEIGHYLRHYNPIEPPKQLAFKKTSWLARRDDELGQLAEEVNKLVHGFDYLYRKVHEEKKKLSDFAHISSDWLWEVNEIGELVYCSESMQFSLDIEMDQKPKLIALKPLSSCYQLREYLRHQNDFSHCEETIVVNCITLHLMFKAKAQFKEDKFIGFRGTAINITDLKLTQIELEDLNDNLEHLIAERTFDLKQSLDKLERAQKQLIEQEKLAALGGLVAGVAHEVNTPLGIAVTATSVIKEVIHEANDAFQNQTLTTEQFQSLMERLMTSSTMLEHNISRAAQLVKDFKQTAVDQVSESRSEFNVYQVLCSLMTSLQPETRKISVVPQICGDQSVTMNSLPGILTQVISNLVLNSVNHAFDYQELPQISISYEEDGDDIIFDYQDNGGGVDPSLHQKVFEPFYTSKRGRGGSGLGLNLVFNLINKKLSGELKFESQLGEGVRFIIRVPKNLPLNLEAEES</sequence>
<feature type="transmembrane region" description="Helical" evidence="5">
    <location>
        <begin position="20"/>
        <end position="38"/>
    </location>
</feature>
<evidence type="ECO:0000256" key="3">
    <source>
        <dbReference type="ARBA" id="ARBA00022553"/>
    </source>
</evidence>
<protein>
    <recommendedName>
        <fullName evidence="2">histidine kinase</fullName>
        <ecNumber evidence="2">2.7.13.3</ecNumber>
    </recommendedName>
</protein>
<dbReference type="InterPro" id="IPR005467">
    <property type="entry name" value="His_kinase_dom"/>
</dbReference>
<dbReference type="AlphaFoldDB" id="E3BF30"/>
<dbReference type="SMART" id="SM00387">
    <property type="entry name" value="HATPase_c"/>
    <property type="match status" value="1"/>
</dbReference>
<proteinExistence type="predicted"/>
<dbReference type="EMBL" id="AEIU01000006">
    <property type="protein sequence ID" value="EFP98335.1"/>
    <property type="molecule type" value="Genomic_DNA"/>
</dbReference>
<dbReference type="InterPro" id="IPR004358">
    <property type="entry name" value="Sig_transdc_His_kin-like_C"/>
</dbReference>
<keyword evidence="5" id="KW-0812">Transmembrane</keyword>
<dbReference type="OrthoDB" id="1931120at2"/>
<feature type="coiled-coil region" evidence="4">
    <location>
        <begin position="350"/>
        <end position="395"/>
    </location>
</feature>
<dbReference type="RefSeq" id="WP_009599485.1">
    <property type="nucleotide sequence ID" value="NZ_AEIU01000006.1"/>
</dbReference>